<evidence type="ECO:0000256" key="1">
    <source>
        <dbReference type="ARBA" id="ARBA00006930"/>
    </source>
</evidence>
<dbReference type="RefSeq" id="WP_037935915.1">
    <property type="nucleotide sequence ID" value="NZ_JBFADL010000006.1"/>
</dbReference>
<evidence type="ECO:0000259" key="5">
    <source>
        <dbReference type="Pfam" id="PF13476"/>
    </source>
</evidence>
<dbReference type="AlphaFoldDB" id="A0A081XPH3"/>
<feature type="domain" description="Rad50/SbcC-type AAA" evidence="5">
    <location>
        <begin position="5"/>
        <end position="267"/>
    </location>
</feature>
<dbReference type="InterPro" id="IPR017599">
    <property type="entry name" value="DNA_S_DndD"/>
</dbReference>
<dbReference type="GO" id="GO:0016887">
    <property type="term" value="F:ATP hydrolysis activity"/>
    <property type="evidence" value="ECO:0007669"/>
    <property type="project" value="InterPro"/>
</dbReference>
<proteinExistence type="inferred from homology"/>
<evidence type="ECO:0000256" key="3">
    <source>
        <dbReference type="ARBA" id="ARBA00013368"/>
    </source>
</evidence>
<organism evidence="6 7">
    <name type="scientific">Streptomyces toyocaensis</name>
    <dbReference type="NCBI Taxonomy" id="55952"/>
    <lineage>
        <taxon>Bacteria</taxon>
        <taxon>Bacillati</taxon>
        <taxon>Actinomycetota</taxon>
        <taxon>Actinomycetes</taxon>
        <taxon>Kitasatosporales</taxon>
        <taxon>Streptomycetaceae</taxon>
        <taxon>Streptomyces</taxon>
    </lineage>
</organism>
<feature type="coiled-coil region" evidence="4">
    <location>
        <begin position="200"/>
        <end position="300"/>
    </location>
</feature>
<comment type="subunit">
    <text evidence="2">Heterodimer of SbcC and SbcD.</text>
</comment>
<accession>A0A081XPH3</accession>
<dbReference type="EMBL" id="JFCB01000017">
    <property type="protein sequence ID" value="KES05446.1"/>
    <property type="molecule type" value="Genomic_DNA"/>
</dbReference>
<dbReference type="PANTHER" id="PTHR32114">
    <property type="entry name" value="ABC TRANSPORTER ABCH.3"/>
    <property type="match status" value="1"/>
</dbReference>
<dbReference type="InterPro" id="IPR027417">
    <property type="entry name" value="P-loop_NTPase"/>
</dbReference>
<evidence type="ECO:0000256" key="2">
    <source>
        <dbReference type="ARBA" id="ARBA00011322"/>
    </source>
</evidence>
<keyword evidence="4" id="KW-0175">Coiled coil</keyword>
<dbReference type="GO" id="GO:0006302">
    <property type="term" value="P:double-strand break repair"/>
    <property type="evidence" value="ECO:0007669"/>
    <property type="project" value="InterPro"/>
</dbReference>
<dbReference type="Gene3D" id="3.40.50.300">
    <property type="entry name" value="P-loop containing nucleotide triphosphate hydrolases"/>
    <property type="match status" value="2"/>
</dbReference>
<dbReference type="eggNOG" id="COG1196">
    <property type="taxonomic scope" value="Bacteria"/>
</dbReference>
<gene>
    <name evidence="6" type="ORF">BU52_19590</name>
</gene>
<evidence type="ECO:0000313" key="7">
    <source>
        <dbReference type="Proteomes" id="UP000028341"/>
    </source>
</evidence>
<feature type="coiled-coil region" evidence="4">
    <location>
        <begin position="449"/>
        <end position="483"/>
    </location>
</feature>
<dbReference type="STRING" id="55952.BU52_19590"/>
<dbReference type="Proteomes" id="UP000028341">
    <property type="component" value="Unassembled WGS sequence"/>
</dbReference>
<comment type="caution">
    <text evidence="6">The sequence shown here is derived from an EMBL/GenBank/DDBJ whole genome shotgun (WGS) entry which is preliminary data.</text>
</comment>
<reference evidence="6 7" key="1">
    <citation type="submission" date="2014-02" db="EMBL/GenBank/DDBJ databases">
        <title>The genome announcement of Streptomyces toyocaensis NRRL15009.</title>
        <authorList>
            <person name="Hong H.-J."/>
            <person name="Kwun M.J."/>
        </authorList>
    </citation>
    <scope>NUCLEOTIDE SEQUENCE [LARGE SCALE GENOMIC DNA]</scope>
    <source>
        <strain evidence="6 7">NRRL 15009</strain>
    </source>
</reference>
<sequence length="675" mass="76234">MLLRKITLEEFGAYRGKQSLDLTPKKNKPIILIGGLNGCGKTTLLDAIQLALYGNRARCSGRGTKAYDAYLRESINRKADPTRGSAITLEFTVMTGGHEHYYRVVRSWHISGKTLKEFLNVYVDDTYGARAKTQRNVTPEGKFNRLLSEGWADHVESLLPLEIASLAFFDGEKIESLADPERAASVIESAVHSLLGVSTVQQLRNDLLALQRRQKLSDEEQHLLDNIRAQEAEREAVLSQYDIAHQELAHSRTELGKAQRKLDSLEKAFADEGGDLFTRRIELENDKKQTAARLAQVRGELIQLAAGPLPLLMAQPLLQDVRRQAEREREAQQSAQVLEVLEARDQWLLDLVPDTVRADVLKQLDADRAERADKTQLPVDLRLPHDALAQLTVLNELLQRDQERSQQLLHNAAELTEQLDQLDRQLAGVPAQDKVEALQVARDEQIVEVARSQAACDRATAKLEDLKRRREHVTTLLERAHKEFVRTKVKAEEVERIIKYSEKARDTLERFGSALLKRHISRLEVAVLQSFKVLMRKQGLVHDLRIDTDKFTLTLADADGEPIDPARLSAGERQLLAVSLLWGLMRVAGNRLPSVIDTPLGRLDSRHREHLVDRYFPNASNQVLLLSTDEEIDEYLLGRLKKSVAQTYTLVHDDTEFTTAVVEGYWWNAGAQHAG</sequence>
<dbReference type="PANTHER" id="PTHR32114:SF2">
    <property type="entry name" value="ABC TRANSPORTER ABCH.3"/>
    <property type="match status" value="1"/>
</dbReference>
<dbReference type="NCBIfam" id="TIGR03185">
    <property type="entry name" value="DNA_S_dndD"/>
    <property type="match status" value="1"/>
</dbReference>
<dbReference type="SUPFAM" id="SSF52540">
    <property type="entry name" value="P-loop containing nucleoside triphosphate hydrolases"/>
    <property type="match status" value="1"/>
</dbReference>
<comment type="similarity">
    <text evidence="1">Belongs to the SMC family. SbcC subfamily.</text>
</comment>
<name>A0A081XPH3_STRTO</name>
<dbReference type="InterPro" id="IPR038729">
    <property type="entry name" value="Rad50/SbcC_AAA"/>
</dbReference>
<protein>
    <recommendedName>
        <fullName evidence="3">Nuclease SbcCD subunit C</fullName>
    </recommendedName>
</protein>
<evidence type="ECO:0000313" key="6">
    <source>
        <dbReference type="EMBL" id="KES05446.1"/>
    </source>
</evidence>
<dbReference type="OrthoDB" id="9795626at2"/>
<keyword evidence="7" id="KW-1185">Reference proteome</keyword>
<evidence type="ECO:0000256" key="4">
    <source>
        <dbReference type="SAM" id="Coils"/>
    </source>
</evidence>
<dbReference type="Pfam" id="PF13476">
    <property type="entry name" value="AAA_23"/>
    <property type="match status" value="1"/>
</dbReference>
<feature type="coiled-coil region" evidence="4">
    <location>
        <begin position="398"/>
        <end position="425"/>
    </location>
</feature>